<dbReference type="InterPro" id="IPR006059">
    <property type="entry name" value="SBP"/>
</dbReference>
<protein>
    <submittedName>
        <fullName evidence="1">Carbohydrate ABC transporter substrate-binding protein, CUT1 family</fullName>
    </submittedName>
</protein>
<dbReference type="STRING" id="1073996.SAMN05444271_104101"/>
<dbReference type="Pfam" id="PF01547">
    <property type="entry name" value="SBP_bac_1"/>
    <property type="match status" value="1"/>
</dbReference>
<reference evidence="1 2" key="1">
    <citation type="submission" date="2016-10" db="EMBL/GenBank/DDBJ databases">
        <authorList>
            <person name="de Groot N.N."/>
        </authorList>
    </citation>
    <scope>NUCLEOTIDE SEQUENCE [LARGE SCALE GENOMIC DNA]</scope>
    <source>
        <strain evidence="1 2">DSM 22187</strain>
    </source>
</reference>
<evidence type="ECO:0000313" key="1">
    <source>
        <dbReference type="EMBL" id="SEI62853.1"/>
    </source>
</evidence>
<dbReference type="Proteomes" id="UP000198888">
    <property type="component" value="Unassembled WGS sequence"/>
</dbReference>
<dbReference type="InterPro" id="IPR050490">
    <property type="entry name" value="Bact_solute-bd_prot1"/>
</dbReference>
<organism evidence="1 2">
    <name type="scientific">Halohasta litchfieldiae</name>
    <dbReference type="NCBI Taxonomy" id="1073996"/>
    <lineage>
        <taxon>Archaea</taxon>
        <taxon>Methanobacteriati</taxon>
        <taxon>Methanobacteriota</taxon>
        <taxon>Stenosarchaea group</taxon>
        <taxon>Halobacteria</taxon>
        <taxon>Halobacteriales</taxon>
        <taxon>Haloferacaceae</taxon>
        <taxon>Halohasta</taxon>
    </lineage>
</organism>
<keyword evidence="2" id="KW-1185">Reference proteome</keyword>
<dbReference type="InterPro" id="IPR006311">
    <property type="entry name" value="TAT_signal"/>
</dbReference>
<dbReference type="EMBL" id="FNYR01000004">
    <property type="protein sequence ID" value="SEI62853.1"/>
    <property type="molecule type" value="Genomic_DNA"/>
</dbReference>
<dbReference type="SUPFAM" id="SSF53850">
    <property type="entry name" value="Periplasmic binding protein-like II"/>
    <property type="match status" value="1"/>
</dbReference>
<sequence length="453" mass="50339">MIVYEKQSTGFIMYGFSMIICMKDTHYKTRRRFITGVGATGAVALAGCTDSNDSGSSGATAGSGSESMADEIVFYNSGSLEFDPGTEANIERFEEETGISVEVNEVPWSNLKTSLTTIWRNEDNKVDAFNGPTWWLADFVSSGWLEPLGLGDDHMSKFPDSLTNLVQFDGQTYMAPEFGKWGSYLYDQQYLEQQGFESPPDTWDEVLEQGEQLAGDGKAGFAFTWSDKSVFTFKQFLYQAGGQLFNDSNEPTFVEEGVEVLEFFDQLRERNIIPDGMSSLGEGGIGDNFVAGQYATVESWTPLGSRAISEWEDGRLGSARPPKGPESRATFQDTNGISVSAFSERKDAAKEFARFMTTRSSSKNNMLVEGNPSVVPDVYEDDEIQAEYPSELLDDMRFNLENAQGENYMAQPQVDDYLNEQITQALLGNKEPRAALEDAYANIERLYQDIGLI</sequence>
<gene>
    <name evidence="1" type="ORF">SAMN05444271_104101</name>
</gene>
<dbReference type="AlphaFoldDB" id="A0A1H6S469"/>
<proteinExistence type="predicted"/>
<accession>A0A1H6S469</accession>
<dbReference type="PANTHER" id="PTHR43649">
    <property type="entry name" value="ARABINOSE-BINDING PROTEIN-RELATED"/>
    <property type="match status" value="1"/>
</dbReference>
<dbReference type="Gene3D" id="3.40.190.10">
    <property type="entry name" value="Periplasmic binding protein-like II"/>
    <property type="match status" value="2"/>
</dbReference>
<dbReference type="PROSITE" id="PS51318">
    <property type="entry name" value="TAT"/>
    <property type="match status" value="1"/>
</dbReference>
<name>A0A1H6S469_9EURY</name>
<dbReference type="PANTHER" id="PTHR43649:SF12">
    <property type="entry name" value="DIACETYLCHITOBIOSE BINDING PROTEIN DASA"/>
    <property type="match status" value="1"/>
</dbReference>
<evidence type="ECO:0000313" key="2">
    <source>
        <dbReference type="Proteomes" id="UP000198888"/>
    </source>
</evidence>